<sequence length="593" mass="63788" precursor="true">MLRSLWIGLLLALLWLPFAQAEENFLPPEQAFKLVVSKEKSGQIKLHWDIAQGYYLYRKNIKVESLPAGLIEKTELPAGTPKTDEFFGETEVYFNQVDVQLKAPHAKELVIGWQGCAEAGLCYQPQTRQIKLDQLDALDRPSLPNSLNLSDSQPPVSEDLPAGELAEDQQIAQRLSQAHLGWMLLMFLGLGLLMTFTPCVLPMVPILSSLIAGSGASPRRGFMLSLAFVLPMALTYAALGAAAAMAGANLQAFLQNPWALGVFGMIFVLLALAMFGVYELQLPAVVRDRLSAANQKSQGGTIGGAAIMGFLSALLVGPCMTAPLAGALLYISNTGDVLKGSLALLSMGLGMGLPLLLVGTLGARFLPRPGVWMNRVKMVFGFVLLGMAILFLARIMPPALALALWGALLLAMAFCLWALLPQSEAWAIRSLAAVMALWGAAMVLGAAAGHHNPYQPLVFMQATAANPLERPFLERFTTVKSAGELAAEIQSASGQGQWILVDYYADWCVACKEIERDVLGDARVQQALAGMRLIRPDVTTSGDQSQALLSAYQVLGPPTLLLIGPDGKERRAQRIVGKLSADAFLARLAQAKL</sequence>
<dbReference type="InterPro" id="IPR028250">
    <property type="entry name" value="DsbDN"/>
</dbReference>
<comment type="similarity">
    <text evidence="2 18">Belongs to the thioredoxin family. DsbD subfamily.</text>
</comment>
<dbReference type="PANTHER" id="PTHR32234:SF0">
    <property type="entry name" value="THIOL:DISULFIDE INTERCHANGE PROTEIN DSBD"/>
    <property type="match status" value="1"/>
</dbReference>
<evidence type="ECO:0000256" key="1">
    <source>
        <dbReference type="ARBA" id="ARBA00004429"/>
    </source>
</evidence>
<dbReference type="SUPFAM" id="SSF74863">
    <property type="entry name" value="Thiol:disulfide interchange protein DsbD, N-terminal domain (DsbD-alpha)"/>
    <property type="match status" value="1"/>
</dbReference>
<comment type="catalytic activity">
    <reaction evidence="17 18">
        <text>[protein]-dithiol + NADP(+) = [protein]-disulfide + NADPH + H(+)</text>
        <dbReference type="Rhea" id="RHEA:18753"/>
        <dbReference type="Rhea" id="RHEA-COMP:10593"/>
        <dbReference type="Rhea" id="RHEA-COMP:10594"/>
        <dbReference type="ChEBI" id="CHEBI:15378"/>
        <dbReference type="ChEBI" id="CHEBI:29950"/>
        <dbReference type="ChEBI" id="CHEBI:50058"/>
        <dbReference type="ChEBI" id="CHEBI:57783"/>
        <dbReference type="ChEBI" id="CHEBI:58349"/>
        <dbReference type="EC" id="1.8.1.8"/>
    </reaction>
</comment>
<dbReference type="Gene3D" id="3.40.30.10">
    <property type="entry name" value="Glutaredoxin"/>
    <property type="match status" value="1"/>
</dbReference>
<keyword evidence="14 18" id="KW-1015">Disulfide bond</keyword>
<keyword evidence="4 18" id="KW-1003">Cell membrane</keyword>
<evidence type="ECO:0000256" key="3">
    <source>
        <dbReference type="ARBA" id="ARBA00022448"/>
    </source>
</evidence>
<feature type="signal peptide" evidence="18">
    <location>
        <begin position="1"/>
        <end position="21"/>
    </location>
</feature>
<reference evidence="21" key="1">
    <citation type="journal article" date="2019" name="Int. J. Syst. Evol. Microbiol.">
        <title>The Global Catalogue of Microorganisms (GCM) 10K type strain sequencing project: providing services to taxonomists for standard genome sequencing and annotation.</title>
        <authorList>
            <consortium name="The Broad Institute Genomics Platform"/>
            <consortium name="The Broad Institute Genome Sequencing Center for Infectious Disease"/>
            <person name="Wu L."/>
            <person name="Ma J."/>
        </authorList>
    </citation>
    <scope>NUCLEOTIDE SEQUENCE [LARGE SCALE GENOMIC DNA]</scope>
    <source>
        <strain evidence="21">CCUG 62945</strain>
    </source>
</reference>
<evidence type="ECO:0000256" key="11">
    <source>
        <dbReference type="ARBA" id="ARBA00023002"/>
    </source>
</evidence>
<evidence type="ECO:0000313" key="21">
    <source>
        <dbReference type="Proteomes" id="UP001596473"/>
    </source>
</evidence>
<dbReference type="Gene3D" id="2.60.40.1250">
    <property type="entry name" value="Thiol:disulfide interchange protein DsbD, N-terminal domain"/>
    <property type="match status" value="1"/>
</dbReference>
<keyword evidence="13 18" id="KW-0472">Membrane</keyword>
<dbReference type="RefSeq" id="WP_380188367.1">
    <property type="nucleotide sequence ID" value="NZ_JBHTBQ010000027.1"/>
</dbReference>
<dbReference type="Proteomes" id="UP001596473">
    <property type="component" value="Unassembled WGS sequence"/>
</dbReference>
<keyword evidence="10 18" id="KW-1133">Transmembrane helix</keyword>
<feature type="chain" id="PRO_5044928387" description="Thiol:disulfide interchange protein DsbD" evidence="18">
    <location>
        <begin position="22"/>
        <end position="593"/>
    </location>
</feature>
<gene>
    <name evidence="18 20" type="primary">dsbD</name>
    <name evidence="20" type="ORF">ACFQNF_12925</name>
</gene>
<evidence type="ECO:0000256" key="5">
    <source>
        <dbReference type="ARBA" id="ARBA00022519"/>
    </source>
</evidence>
<keyword evidence="11 18" id="KW-0560">Oxidoreductase</keyword>
<comment type="caution">
    <text evidence="20">The sequence shown here is derived from an EMBL/GenBank/DDBJ whole genome shotgun (WGS) entry which is preliminary data.</text>
</comment>
<dbReference type="SUPFAM" id="SSF52833">
    <property type="entry name" value="Thioredoxin-like"/>
    <property type="match status" value="1"/>
</dbReference>
<feature type="transmembrane region" description="Helical" evidence="18">
    <location>
        <begin position="402"/>
        <end position="420"/>
    </location>
</feature>
<keyword evidence="12 18" id="KW-0520">NAD</keyword>
<keyword evidence="6 18" id="KW-0812">Transmembrane</keyword>
<comment type="catalytic activity">
    <reaction evidence="16 18">
        <text>[protein]-dithiol + NAD(+) = [protein]-disulfide + NADH + H(+)</text>
        <dbReference type="Rhea" id="RHEA:18749"/>
        <dbReference type="Rhea" id="RHEA-COMP:10593"/>
        <dbReference type="Rhea" id="RHEA-COMP:10594"/>
        <dbReference type="ChEBI" id="CHEBI:15378"/>
        <dbReference type="ChEBI" id="CHEBI:29950"/>
        <dbReference type="ChEBI" id="CHEBI:50058"/>
        <dbReference type="ChEBI" id="CHEBI:57540"/>
        <dbReference type="ChEBI" id="CHEBI:57945"/>
        <dbReference type="EC" id="1.8.1.8"/>
    </reaction>
</comment>
<feature type="disulfide bond" description="Redox-active" evidence="18">
    <location>
        <begin position="116"/>
        <end position="122"/>
    </location>
</feature>
<dbReference type="CDD" id="cd02953">
    <property type="entry name" value="DsbDgamma"/>
    <property type="match status" value="1"/>
</dbReference>
<evidence type="ECO:0000259" key="19">
    <source>
        <dbReference type="PROSITE" id="PS51352"/>
    </source>
</evidence>
<dbReference type="EMBL" id="JBHTBQ010000027">
    <property type="protein sequence ID" value="MFC7420772.1"/>
    <property type="molecule type" value="Genomic_DNA"/>
</dbReference>
<feature type="transmembrane region" description="Helical" evidence="18">
    <location>
        <begin position="301"/>
        <end position="331"/>
    </location>
</feature>
<dbReference type="HAMAP" id="MF_00399">
    <property type="entry name" value="DbsD"/>
    <property type="match status" value="1"/>
</dbReference>
<dbReference type="NCBIfam" id="NF001419">
    <property type="entry name" value="PRK00293.1"/>
    <property type="match status" value="1"/>
</dbReference>
<dbReference type="Pfam" id="PF13899">
    <property type="entry name" value="Thioredoxin_7"/>
    <property type="match status" value="1"/>
</dbReference>
<dbReference type="InterPro" id="IPR017937">
    <property type="entry name" value="Thioredoxin_CS"/>
</dbReference>
<evidence type="ECO:0000256" key="18">
    <source>
        <dbReference type="HAMAP-Rule" id="MF_00399"/>
    </source>
</evidence>
<dbReference type="PROSITE" id="PS51352">
    <property type="entry name" value="THIOREDOXIN_2"/>
    <property type="match status" value="1"/>
</dbReference>
<dbReference type="InterPro" id="IPR003834">
    <property type="entry name" value="Cyt_c_assmbl_TM_dom"/>
</dbReference>
<evidence type="ECO:0000256" key="15">
    <source>
        <dbReference type="ARBA" id="ARBA00023284"/>
    </source>
</evidence>
<evidence type="ECO:0000256" key="2">
    <source>
        <dbReference type="ARBA" id="ARBA00007241"/>
    </source>
</evidence>
<evidence type="ECO:0000256" key="16">
    <source>
        <dbReference type="ARBA" id="ARBA00047388"/>
    </source>
</evidence>
<feature type="transmembrane region" description="Helical" evidence="18">
    <location>
        <begin position="343"/>
        <end position="366"/>
    </location>
</feature>
<evidence type="ECO:0000256" key="8">
    <source>
        <dbReference type="ARBA" id="ARBA00022748"/>
    </source>
</evidence>
<evidence type="ECO:0000256" key="17">
    <source>
        <dbReference type="ARBA" id="ARBA00047804"/>
    </source>
</evidence>
<feature type="transmembrane region" description="Helical" evidence="18">
    <location>
        <begin position="258"/>
        <end position="280"/>
    </location>
</feature>
<dbReference type="PROSITE" id="PS00194">
    <property type="entry name" value="THIOREDOXIN_1"/>
    <property type="match status" value="1"/>
</dbReference>
<dbReference type="InterPro" id="IPR013766">
    <property type="entry name" value="Thioredoxin_domain"/>
</dbReference>
<evidence type="ECO:0000256" key="12">
    <source>
        <dbReference type="ARBA" id="ARBA00023027"/>
    </source>
</evidence>
<keyword evidence="9 18" id="KW-0249">Electron transport</keyword>
<feature type="transmembrane region" description="Helical" evidence="18">
    <location>
        <begin position="427"/>
        <end position="448"/>
    </location>
</feature>
<comment type="function">
    <text evidence="18">Required to facilitate the formation of correct disulfide bonds in some periplasmic proteins and for the assembly of the periplasmic c-type cytochromes. Acts by transferring electrons from cytoplasmic thioredoxin to the periplasm. This transfer involves a cascade of disulfide bond formation and reduction steps.</text>
</comment>
<dbReference type="Pfam" id="PF11412">
    <property type="entry name" value="DsbD_N"/>
    <property type="match status" value="1"/>
</dbReference>
<evidence type="ECO:0000256" key="10">
    <source>
        <dbReference type="ARBA" id="ARBA00022989"/>
    </source>
</evidence>
<accession>A0ABW2R3H9</accession>
<comment type="caution">
    <text evidence="18">Lacks conserved residue(s) required for the propagation of feature annotation.</text>
</comment>
<keyword evidence="7 18" id="KW-0732">Signal</keyword>
<evidence type="ECO:0000256" key="7">
    <source>
        <dbReference type="ARBA" id="ARBA00022729"/>
    </source>
</evidence>
<keyword evidence="3 18" id="KW-0813">Transport</keyword>
<evidence type="ECO:0000256" key="13">
    <source>
        <dbReference type="ARBA" id="ARBA00023136"/>
    </source>
</evidence>
<proteinExistence type="inferred from homology"/>
<evidence type="ECO:0000313" key="20">
    <source>
        <dbReference type="EMBL" id="MFC7420772.1"/>
    </source>
</evidence>
<dbReference type="Pfam" id="PF02683">
    <property type="entry name" value="DsbD_TM"/>
    <property type="match status" value="1"/>
</dbReference>
<evidence type="ECO:0000256" key="4">
    <source>
        <dbReference type="ARBA" id="ARBA00022475"/>
    </source>
</evidence>
<dbReference type="InterPro" id="IPR035671">
    <property type="entry name" value="DsbD_gamma"/>
</dbReference>
<dbReference type="GO" id="GO:0047134">
    <property type="term" value="F:protein-disulfide reductase [NAD(P)H] activity"/>
    <property type="evidence" value="ECO:0007669"/>
    <property type="project" value="UniProtKB-EC"/>
</dbReference>
<evidence type="ECO:0000256" key="6">
    <source>
        <dbReference type="ARBA" id="ARBA00022692"/>
    </source>
</evidence>
<feature type="disulfide bond" description="Redox-active" evidence="18">
    <location>
        <begin position="508"/>
        <end position="511"/>
    </location>
</feature>
<keyword evidence="5 18" id="KW-0997">Cell inner membrane</keyword>
<protein>
    <recommendedName>
        <fullName evidence="18">Thiol:disulfide interchange protein DsbD</fullName>
        <ecNumber evidence="18">1.8.1.8</ecNumber>
    </recommendedName>
    <alternativeName>
        <fullName evidence="18">Protein-disulfide reductase</fullName>
        <shortName evidence="18">Disulfide reductase</shortName>
    </alternativeName>
</protein>
<dbReference type="EC" id="1.8.1.8" evidence="18"/>
<keyword evidence="8 18" id="KW-0201">Cytochrome c-type biogenesis</keyword>
<feature type="domain" description="Thioredoxin" evidence="19">
    <location>
        <begin position="476"/>
        <end position="593"/>
    </location>
</feature>
<comment type="subcellular location">
    <subcellularLocation>
        <location evidence="1 18">Cell inner membrane</location>
        <topology evidence="1 18">Multi-pass membrane protein</topology>
    </subcellularLocation>
</comment>
<dbReference type="PANTHER" id="PTHR32234">
    <property type="entry name" value="THIOL:DISULFIDE INTERCHANGE PROTEIN DSBD"/>
    <property type="match status" value="1"/>
</dbReference>
<organism evidence="20 21">
    <name type="scientific">Iodobacter arcticus</name>
    <dbReference type="NCBI Taxonomy" id="590593"/>
    <lineage>
        <taxon>Bacteria</taxon>
        <taxon>Pseudomonadati</taxon>
        <taxon>Pseudomonadota</taxon>
        <taxon>Betaproteobacteria</taxon>
        <taxon>Neisseriales</taxon>
        <taxon>Chitinibacteraceae</taxon>
        <taxon>Iodobacter</taxon>
    </lineage>
</organism>
<dbReference type="InterPro" id="IPR036929">
    <property type="entry name" value="DsbDN_sf"/>
</dbReference>
<keyword evidence="15 18" id="KW-0676">Redox-active center</keyword>
<keyword evidence="21" id="KW-1185">Reference proteome</keyword>
<evidence type="ECO:0000256" key="14">
    <source>
        <dbReference type="ARBA" id="ARBA00023157"/>
    </source>
</evidence>
<name>A0ABW2R3H9_9NEIS</name>
<feature type="transmembrane region" description="Helical" evidence="18">
    <location>
        <begin position="378"/>
        <end position="396"/>
    </location>
</feature>
<feature type="transmembrane region" description="Helical" evidence="18">
    <location>
        <begin position="222"/>
        <end position="246"/>
    </location>
</feature>
<dbReference type="InterPro" id="IPR022910">
    <property type="entry name" value="Thiol_diS_interchange_DbsD"/>
</dbReference>
<dbReference type="InterPro" id="IPR036249">
    <property type="entry name" value="Thioredoxin-like_sf"/>
</dbReference>
<evidence type="ECO:0000256" key="9">
    <source>
        <dbReference type="ARBA" id="ARBA00022982"/>
    </source>
</evidence>